<reference evidence="11" key="1">
    <citation type="journal article" date="2014" name="Genome Announc.">
        <title>Genome sequence and annotation of Acremonium chrysogenum, producer of the beta-lactam antibiotic cephalosporin C.</title>
        <authorList>
            <person name="Terfehr D."/>
            <person name="Dahlmann T.A."/>
            <person name="Specht T."/>
            <person name="Zadra I."/>
            <person name="Kuernsteiner H."/>
            <person name="Kueck U."/>
        </authorList>
    </citation>
    <scope>NUCLEOTIDE SEQUENCE [LARGE SCALE GENOMIC DNA]</scope>
    <source>
        <strain evidence="11">ATCC 11550 / CBS 779.69 / DSM 880 / IAM 14645 / JCM 23072 / IMI 49137</strain>
    </source>
</reference>
<dbReference type="PANTHER" id="PTHR21099">
    <property type="entry name" value="RAD201"/>
    <property type="match status" value="1"/>
</dbReference>
<keyword evidence="7" id="KW-0175">Coiled coil</keyword>
<evidence type="ECO:0000256" key="5">
    <source>
        <dbReference type="ARBA" id="ARBA00023132"/>
    </source>
</evidence>
<dbReference type="Proteomes" id="UP000029964">
    <property type="component" value="Unassembled WGS sequence"/>
</dbReference>
<dbReference type="GO" id="GO:0005643">
    <property type="term" value="C:nuclear pore"/>
    <property type="evidence" value="ECO:0007669"/>
    <property type="project" value="UniProtKB-SubCell"/>
</dbReference>
<dbReference type="SMART" id="SM00356">
    <property type="entry name" value="ZnF_C3H1"/>
    <property type="match status" value="1"/>
</dbReference>
<feature type="region of interest" description="Disordered" evidence="8">
    <location>
        <begin position="201"/>
        <end position="544"/>
    </location>
</feature>
<proteinExistence type="predicted"/>
<feature type="coiled-coil region" evidence="7">
    <location>
        <begin position="105"/>
        <end position="146"/>
    </location>
</feature>
<dbReference type="PROSITE" id="PS50103">
    <property type="entry name" value="ZF_C3H1"/>
    <property type="match status" value="1"/>
</dbReference>
<evidence type="ECO:0000256" key="3">
    <source>
        <dbReference type="ARBA" id="ARBA00022771"/>
    </source>
</evidence>
<feature type="compositionally biased region" description="Polar residues" evidence="8">
    <location>
        <begin position="177"/>
        <end position="187"/>
    </location>
</feature>
<dbReference type="HOGENOM" id="CLU_028685_1_0_1"/>
<keyword evidence="5" id="KW-0813">Transport</keyword>
<evidence type="ECO:0000259" key="9">
    <source>
        <dbReference type="PROSITE" id="PS50103"/>
    </source>
</evidence>
<protein>
    <submittedName>
        <fullName evidence="10">Nucleoporin-like protein</fullName>
    </submittedName>
</protein>
<dbReference type="InterPro" id="IPR025574">
    <property type="entry name" value="Nucleoporin_FG_rpt"/>
</dbReference>
<feature type="compositionally biased region" description="Low complexity" evidence="8">
    <location>
        <begin position="383"/>
        <end position="403"/>
    </location>
</feature>
<evidence type="ECO:0000313" key="10">
    <source>
        <dbReference type="EMBL" id="KFH46038.1"/>
    </source>
</evidence>
<feature type="region of interest" description="Disordered" evidence="8">
    <location>
        <begin position="148"/>
        <end position="187"/>
    </location>
</feature>
<feature type="compositionally biased region" description="Low complexity" evidence="8">
    <location>
        <begin position="410"/>
        <end position="426"/>
    </location>
</feature>
<dbReference type="Pfam" id="PF18044">
    <property type="entry name" value="zf-CCCH_4"/>
    <property type="match status" value="1"/>
</dbReference>
<dbReference type="PANTHER" id="PTHR21099:SF2">
    <property type="entry name" value="SI:CH211-113E8.11"/>
    <property type="match status" value="1"/>
</dbReference>
<feature type="compositionally biased region" description="Polar residues" evidence="8">
    <location>
        <begin position="325"/>
        <end position="379"/>
    </location>
</feature>
<keyword evidence="4 6" id="KW-0862">Zinc</keyword>
<dbReference type="Pfam" id="PF13634">
    <property type="entry name" value="Nucleoporin_FG"/>
    <property type="match status" value="1"/>
</dbReference>
<comment type="caution">
    <text evidence="10">The sequence shown here is derived from an EMBL/GenBank/DDBJ whole genome shotgun (WGS) entry which is preliminary data.</text>
</comment>
<evidence type="ECO:0000256" key="7">
    <source>
        <dbReference type="SAM" id="Coils"/>
    </source>
</evidence>
<sequence length="628" mass="65053">MTVCRYWQQGNCRFGNSCRFEHPDGGNRNQPANRFGALAGGTAGGADKYRISIDTIEADLKSEAPQWILSAYAPGRDAPEQLFGGYPREQSFEEMRLHYLTGKAAGTEQQALAQAQELYQNAQQQMQNALRNVREAANFIVEAENKHPNRHDICRQGTQGQPFGEFAVGKRPKTNVPAATNANPFSTGANNQTSAFGAGAAAAGGTATGSAFGQPSALGSRPNPFGQPSQAAPAFGQPSKPAQAASPFGQSSQQQPSAFGQPSQPGSAFGKPAFGQPSQPAAQGSTFGQPSQPAAQGSAFGQPSQLGAKPSPFGAPSFGQPSLPAAQSSAFGQPSQPAAQGSAFGQPSQLGQKPNPFGATSTTTASPFGAASNTTNNAPSPFGQPAATQGTAAAPSPFGSAPSNQGQAKPSPFGQPSQPSSGFGQSTTPAANPFASGTTGASQGTSNPSPFGQQPAQQSAFGSNQTQQQQPNGTFGQPSKASNPFGQSAPSNASAFGQQQANNAGQAPAQAQAGGATSNNPYPPDNTRRHPPIESYSAKGMDGNLTMFRDKPVTYKDGKPGIRQFDGTWQRIFFPAGPPAFNKDTALPQEEYDEQTRARWAAFAETGLFADGVMPELPPPRDCTLWNF</sequence>
<dbReference type="SUPFAM" id="SSF90229">
    <property type="entry name" value="CCCH zinc finger"/>
    <property type="match status" value="1"/>
</dbReference>
<organism evidence="10 11">
    <name type="scientific">Hapsidospora chrysogenum (strain ATCC 11550 / CBS 779.69 / DSM 880 / IAM 14645 / JCM 23072 / IMI 49137)</name>
    <name type="common">Acremonium chrysogenum</name>
    <dbReference type="NCBI Taxonomy" id="857340"/>
    <lineage>
        <taxon>Eukaryota</taxon>
        <taxon>Fungi</taxon>
        <taxon>Dikarya</taxon>
        <taxon>Ascomycota</taxon>
        <taxon>Pezizomycotina</taxon>
        <taxon>Sordariomycetes</taxon>
        <taxon>Hypocreomycetidae</taxon>
        <taxon>Hypocreales</taxon>
        <taxon>Bionectriaceae</taxon>
        <taxon>Hapsidospora</taxon>
    </lineage>
</organism>
<dbReference type="Gene3D" id="4.10.1000.10">
    <property type="entry name" value="Zinc finger, CCCH-type"/>
    <property type="match status" value="1"/>
</dbReference>
<dbReference type="InterPro" id="IPR000571">
    <property type="entry name" value="Znf_CCCH"/>
</dbReference>
<gene>
    <name evidence="10" type="ORF">ACRE_032000</name>
</gene>
<dbReference type="GO" id="GO:0008270">
    <property type="term" value="F:zinc ion binding"/>
    <property type="evidence" value="ECO:0007669"/>
    <property type="project" value="UniProtKB-KW"/>
</dbReference>
<feature type="domain" description="C3H1-type" evidence="9">
    <location>
        <begin position="1"/>
        <end position="25"/>
    </location>
</feature>
<keyword evidence="11" id="KW-1185">Reference proteome</keyword>
<dbReference type="OrthoDB" id="20729at2759"/>
<dbReference type="EMBL" id="JPKY01000024">
    <property type="protein sequence ID" value="KFH46038.1"/>
    <property type="molecule type" value="Genomic_DNA"/>
</dbReference>
<dbReference type="STRING" id="857340.A0A086T9K6"/>
<feature type="compositionally biased region" description="Low complexity" evidence="8">
    <location>
        <begin position="492"/>
        <end position="516"/>
    </location>
</feature>
<keyword evidence="5" id="KW-0906">Nuclear pore complex</keyword>
<evidence type="ECO:0000256" key="2">
    <source>
        <dbReference type="ARBA" id="ARBA00022723"/>
    </source>
</evidence>
<name>A0A086T9K6_HAPC1</name>
<comment type="subcellular location">
    <subcellularLocation>
        <location evidence="1">Nucleus</location>
        <location evidence="1">Nuclear pore complex</location>
    </subcellularLocation>
</comment>
<evidence type="ECO:0000256" key="4">
    <source>
        <dbReference type="ARBA" id="ARBA00022833"/>
    </source>
</evidence>
<keyword evidence="5" id="KW-0539">Nucleus</keyword>
<keyword evidence="2 6" id="KW-0479">Metal-binding</keyword>
<keyword evidence="5" id="KW-0653">Protein transport</keyword>
<keyword evidence="5" id="KW-0509">mRNA transport</keyword>
<evidence type="ECO:0000256" key="1">
    <source>
        <dbReference type="ARBA" id="ARBA00004567"/>
    </source>
</evidence>
<accession>A0A086T9K6</accession>
<dbReference type="InterPro" id="IPR036855">
    <property type="entry name" value="Znf_CCCH_sf"/>
</dbReference>
<feature type="compositionally biased region" description="Low complexity" evidence="8">
    <location>
        <begin position="241"/>
        <end position="267"/>
    </location>
</feature>
<dbReference type="InterPro" id="IPR041367">
    <property type="entry name" value="Znf-CCCH_4"/>
</dbReference>
<dbReference type="AlphaFoldDB" id="A0A086T9K6"/>
<feature type="compositionally biased region" description="Polar residues" evidence="8">
    <location>
        <begin position="276"/>
        <end position="305"/>
    </location>
</feature>
<keyword evidence="5" id="KW-0811">Translocation</keyword>
<dbReference type="CDD" id="cd23954">
    <property type="entry name" value="AMO1_CTD"/>
    <property type="match status" value="1"/>
</dbReference>
<evidence type="ECO:0000256" key="6">
    <source>
        <dbReference type="PROSITE-ProRule" id="PRU00723"/>
    </source>
</evidence>
<evidence type="ECO:0000313" key="11">
    <source>
        <dbReference type="Proteomes" id="UP000029964"/>
    </source>
</evidence>
<feature type="compositionally biased region" description="Polar residues" evidence="8">
    <location>
        <begin position="427"/>
        <end position="491"/>
    </location>
</feature>
<evidence type="ECO:0000256" key="8">
    <source>
        <dbReference type="SAM" id="MobiDB-lite"/>
    </source>
</evidence>
<feature type="zinc finger region" description="C3H1-type" evidence="6">
    <location>
        <begin position="1"/>
        <end position="25"/>
    </location>
</feature>
<keyword evidence="3 6" id="KW-0863">Zinc-finger</keyword>
<feature type="compositionally biased region" description="Low complexity" evidence="8">
    <location>
        <begin position="201"/>
        <end position="213"/>
    </location>
</feature>